<keyword evidence="1" id="KW-0732">Signal</keyword>
<dbReference type="InterPro" id="IPR000782">
    <property type="entry name" value="FAS1_domain"/>
</dbReference>
<dbReference type="EMBL" id="JAANNP010000009">
    <property type="protein sequence ID" value="NHC14659.1"/>
    <property type="molecule type" value="Genomic_DNA"/>
</dbReference>
<keyword evidence="4" id="KW-1185">Reference proteome</keyword>
<feature type="signal peptide" evidence="1">
    <location>
        <begin position="1"/>
        <end position="27"/>
    </location>
</feature>
<evidence type="ECO:0000313" key="4">
    <source>
        <dbReference type="Proteomes" id="UP000800981"/>
    </source>
</evidence>
<comment type="caution">
    <text evidence="3">The sequence shown here is derived from an EMBL/GenBank/DDBJ whole genome shotgun (WGS) entry which is preliminary data.</text>
</comment>
<feature type="domain" description="FAS1" evidence="2">
    <location>
        <begin position="45"/>
        <end position="205"/>
    </location>
</feature>
<organism evidence="3 4">
    <name type="scientific">Motilibacter deserti</name>
    <dbReference type="NCBI Taxonomy" id="2714956"/>
    <lineage>
        <taxon>Bacteria</taxon>
        <taxon>Bacillati</taxon>
        <taxon>Actinomycetota</taxon>
        <taxon>Actinomycetes</taxon>
        <taxon>Motilibacterales</taxon>
        <taxon>Motilibacteraceae</taxon>
        <taxon>Motilibacter</taxon>
    </lineage>
</organism>
<dbReference type="Proteomes" id="UP000800981">
    <property type="component" value="Unassembled WGS sequence"/>
</dbReference>
<protein>
    <submittedName>
        <fullName evidence="3">Fasciclin domain-containing protein</fullName>
    </submittedName>
</protein>
<dbReference type="SUPFAM" id="SSF82153">
    <property type="entry name" value="FAS1 domain"/>
    <property type="match status" value="1"/>
</dbReference>
<evidence type="ECO:0000256" key="1">
    <source>
        <dbReference type="SAM" id="SignalP"/>
    </source>
</evidence>
<reference evidence="3 4" key="1">
    <citation type="submission" date="2020-03" db="EMBL/GenBank/DDBJ databases">
        <title>Two novel Motilibacter sp.</title>
        <authorList>
            <person name="Liu S."/>
        </authorList>
    </citation>
    <scope>NUCLEOTIDE SEQUENCE [LARGE SCALE GENOMIC DNA]</scope>
    <source>
        <strain evidence="3 4">E257</strain>
    </source>
</reference>
<sequence>MSRTRSASRLLAAAPLVAALLAPTVLAAPAAQAATGTKPLSAVLTSDGNTFDKNAADFDVLTEAVLAVLKAKPNSPVKALTQGATALTAFAPNDRAFRSLVTDLTGKRVADERKVFAAVAGLGIGTVETVLLYHVVPGATIGSARALKSDDVSLRSAQGGAIIVDVVDNGITLRDQDPDDTNARVVAVDVNKGNRQVAHVVDRVLRPADL</sequence>
<feature type="chain" id="PRO_5045185000" evidence="1">
    <location>
        <begin position="28"/>
        <end position="210"/>
    </location>
</feature>
<proteinExistence type="predicted"/>
<name>A0ABX0GUT0_9ACTN</name>
<accession>A0ABX0GUT0</accession>
<dbReference type="PROSITE" id="PS50213">
    <property type="entry name" value="FAS1"/>
    <property type="match status" value="1"/>
</dbReference>
<evidence type="ECO:0000259" key="2">
    <source>
        <dbReference type="PROSITE" id="PS50213"/>
    </source>
</evidence>
<dbReference type="InterPro" id="IPR036378">
    <property type="entry name" value="FAS1_dom_sf"/>
</dbReference>
<dbReference type="RefSeq" id="WP_166282408.1">
    <property type="nucleotide sequence ID" value="NZ_JAANNP010000009.1"/>
</dbReference>
<dbReference type="Pfam" id="PF02469">
    <property type="entry name" value="Fasciclin"/>
    <property type="match status" value="1"/>
</dbReference>
<gene>
    <name evidence="3" type="ORF">G9H71_12800</name>
</gene>
<dbReference type="SMART" id="SM00554">
    <property type="entry name" value="FAS1"/>
    <property type="match status" value="1"/>
</dbReference>
<evidence type="ECO:0000313" key="3">
    <source>
        <dbReference type="EMBL" id="NHC14659.1"/>
    </source>
</evidence>
<dbReference type="Gene3D" id="2.30.180.10">
    <property type="entry name" value="FAS1 domain"/>
    <property type="match status" value="1"/>
</dbReference>